<keyword evidence="1" id="KW-0812">Transmembrane</keyword>
<dbReference type="KEGG" id="ndv:NDEV_0602"/>
<dbReference type="AlphaFoldDB" id="A0A128A222"/>
<dbReference type="EMBL" id="LN890280">
    <property type="protein sequence ID" value="CUR51367.1"/>
    <property type="molecule type" value="Genomic_DNA"/>
</dbReference>
<dbReference type="Proteomes" id="UP000196239">
    <property type="component" value="Chromosome 1"/>
</dbReference>
<accession>A0A128A222</accession>
<evidence type="ECO:0000256" key="1">
    <source>
        <dbReference type="SAM" id="Phobius"/>
    </source>
</evidence>
<evidence type="ECO:0000313" key="3">
    <source>
        <dbReference type="Proteomes" id="UP000196239"/>
    </source>
</evidence>
<proteinExistence type="predicted"/>
<keyword evidence="3" id="KW-1185">Reference proteome</keyword>
<gene>
    <name evidence="2" type="ORF">NDEV_0602</name>
</gene>
<feature type="transmembrane region" description="Helical" evidence="1">
    <location>
        <begin position="78"/>
        <end position="97"/>
    </location>
</feature>
<keyword evidence="1" id="KW-1133">Transmembrane helix</keyword>
<organism evidence="2 3">
    <name type="scientific">Nitrosotalea devaniterrae</name>
    <dbReference type="NCBI Taxonomy" id="1078905"/>
    <lineage>
        <taxon>Archaea</taxon>
        <taxon>Nitrososphaerota</taxon>
        <taxon>Nitrososphaeria</taxon>
        <taxon>Nitrosotaleales</taxon>
        <taxon>Nitrosotaleaceae</taxon>
        <taxon>Nitrosotalea</taxon>
    </lineage>
</organism>
<reference evidence="3" key="1">
    <citation type="submission" date="2015-10" db="EMBL/GenBank/DDBJ databases">
        <authorList>
            <person name="Lehtovirta-Morley L.E."/>
            <person name="Vieille C."/>
        </authorList>
    </citation>
    <scope>NUCLEOTIDE SEQUENCE [LARGE SCALE GENOMIC DNA]</scope>
</reference>
<protein>
    <submittedName>
        <fullName evidence="2">Uncharacterized protein</fullName>
    </submittedName>
</protein>
<feature type="transmembrane region" description="Helical" evidence="1">
    <location>
        <begin position="45"/>
        <end position="66"/>
    </location>
</feature>
<keyword evidence="1" id="KW-0472">Membrane</keyword>
<name>A0A128A222_9ARCH</name>
<evidence type="ECO:0000313" key="2">
    <source>
        <dbReference type="EMBL" id="CUR51367.1"/>
    </source>
</evidence>
<sequence>MKILHLAILLVGSAATVGTYFLFGIALNNSYTTLAARFSQSFFNIFTFIPFSIIGLGCAILVWCVFLHKFEIMRKQVIVFSILVMVVGVDVFGFYLLD</sequence>